<keyword evidence="2" id="KW-1185">Reference proteome</keyword>
<dbReference type="Proteomes" id="UP000198716">
    <property type="component" value="Unassembled WGS sequence"/>
</dbReference>
<evidence type="ECO:0000313" key="1">
    <source>
        <dbReference type="EMBL" id="SFE34736.1"/>
    </source>
</evidence>
<sequence>MNVDFTEEEMIQLREAAGREDKSLRSMAHDAVVAELRRRKVAAAATRVAGISAGLNERLAEK</sequence>
<accession>A0A1I1ZSX6</accession>
<dbReference type="EMBL" id="FOMZ01000011">
    <property type="protein sequence ID" value="SFE34736.1"/>
    <property type="molecule type" value="Genomic_DNA"/>
</dbReference>
<organism evidence="1 2">
    <name type="scientific">Actinopolyspora alba</name>
    <dbReference type="NCBI Taxonomy" id="673379"/>
    <lineage>
        <taxon>Bacteria</taxon>
        <taxon>Bacillati</taxon>
        <taxon>Actinomycetota</taxon>
        <taxon>Actinomycetes</taxon>
        <taxon>Actinopolysporales</taxon>
        <taxon>Actinopolysporaceae</taxon>
        <taxon>Actinopolyspora</taxon>
        <taxon>Actinopolyspora alba group</taxon>
    </lineage>
</organism>
<protein>
    <submittedName>
        <fullName evidence="1">Uncharacterized protein</fullName>
    </submittedName>
</protein>
<evidence type="ECO:0000313" key="2">
    <source>
        <dbReference type="Proteomes" id="UP000198716"/>
    </source>
</evidence>
<name>A0A1I1ZSX6_9ACTN</name>
<proteinExistence type="predicted"/>
<gene>
    <name evidence="1" type="ORF">SAMN04487819_111133</name>
</gene>
<reference evidence="2" key="1">
    <citation type="submission" date="2016-10" db="EMBL/GenBank/DDBJ databases">
        <authorList>
            <person name="Varghese N."/>
            <person name="Submissions S."/>
        </authorList>
    </citation>
    <scope>NUCLEOTIDE SEQUENCE [LARGE SCALE GENOMIC DNA]</scope>
    <source>
        <strain evidence="2">DSM 45004</strain>
    </source>
</reference>
<dbReference type="AlphaFoldDB" id="A0A1I1ZSX6"/>